<proteinExistence type="predicted"/>
<comment type="caution">
    <text evidence="1">The sequence shown here is derived from an EMBL/GenBank/DDBJ whole genome shotgun (WGS) entry which is preliminary data.</text>
</comment>
<keyword evidence="2" id="KW-1185">Reference proteome</keyword>
<dbReference type="EMBL" id="JAECZC010000001">
    <property type="protein sequence ID" value="MBH8560656.1"/>
    <property type="molecule type" value="Genomic_DNA"/>
</dbReference>
<reference evidence="1 2" key="1">
    <citation type="journal article" date="2021" name="Int. J. Syst. Evol. Microbiol.">
        <title>Amazonocrinis nigriterrae gen. nov., sp. nov., Atlanticothrix silvestris gen. nov., sp. nov. and Dendronalium phyllosphericum gen. nov., sp. nov., nostocacean cyanobacteria from Brazilian environments.</title>
        <authorList>
            <person name="Alvarenga D.O."/>
            <person name="Andreote A.P.D."/>
            <person name="Branco L.H.Z."/>
            <person name="Delbaje E."/>
            <person name="Cruz R.B."/>
            <person name="Varani A.M."/>
            <person name="Fiore M.F."/>
        </authorList>
    </citation>
    <scope>NUCLEOTIDE SEQUENCE [LARGE SCALE GENOMIC DNA]</scope>
    <source>
        <strain evidence="1 2">CENA67</strain>
    </source>
</reference>
<organism evidence="1 2">
    <name type="scientific">Amazonocrinis nigriterrae CENA67</name>
    <dbReference type="NCBI Taxonomy" id="2794033"/>
    <lineage>
        <taxon>Bacteria</taxon>
        <taxon>Bacillati</taxon>
        <taxon>Cyanobacteriota</taxon>
        <taxon>Cyanophyceae</taxon>
        <taxon>Nostocales</taxon>
        <taxon>Nostocaceae</taxon>
        <taxon>Amazonocrinis</taxon>
        <taxon>Amazonocrinis nigriterrae</taxon>
    </lineage>
</organism>
<name>A0A8J7L767_9NOST</name>
<dbReference type="Proteomes" id="UP000632766">
    <property type="component" value="Unassembled WGS sequence"/>
</dbReference>
<accession>A0A8J7L767</accession>
<gene>
    <name evidence="1" type="ORF">I8748_00260</name>
</gene>
<sequence length="439" mass="49211">MTNPQDQTVDAYKRVVESANRLGVQLNEQELERWMKSITEATGDSDIVVDKETGVFGHKVSMLDFDPQELARFRAIGKIVEFDDIPGVVETALALSGSAAQSKIQTYPGDCDYFERVNIIAPTRSEACQIIAKLMREKALNTLSGPNYQLLEVKFGGYPQQVIRGEYTMHAGSPITWYPDDIVAGQIEVSDPEGNPVVITWDSVAHDPGWCKLDWVVGDTIRGQLTNAGNMLDVTWEAPDGTITPLDGYLDGYFQEVYLDAESAPIFSKLVKQVSSDVMDDYVARLEKEVKKCVKGDNLNYGKAAKRLYNIFRLNGRYEEAAFLRELFDEPAALLYQVHALVLTVKEARDKSTVFDIDSILNQTDELILATVKVLEGEEELEIVRHLLRLYRNLCRQEPGTPLGSEVDVAQAEVMKIVNNFFYEKMTGLPTIKAYIESV</sequence>
<evidence type="ECO:0000313" key="2">
    <source>
        <dbReference type="Proteomes" id="UP000632766"/>
    </source>
</evidence>
<dbReference type="AlphaFoldDB" id="A0A8J7L767"/>
<protein>
    <submittedName>
        <fullName evidence="1">Uncharacterized protein</fullName>
    </submittedName>
</protein>
<evidence type="ECO:0000313" key="1">
    <source>
        <dbReference type="EMBL" id="MBH8560656.1"/>
    </source>
</evidence>
<dbReference type="RefSeq" id="WP_198122722.1">
    <property type="nucleotide sequence ID" value="NZ_JAECZC010000001.1"/>
</dbReference>